<name>A0ABW3UGS6_9BACL</name>
<proteinExistence type="predicted"/>
<feature type="signal peptide" evidence="1">
    <location>
        <begin position="1"/>
        <end position="21"/>
    </location>
</feature>
<dbReference type="EMBL" id="JBHTLU010000012">
    <property type="protein sequence ID" value="MFD1219815.1"/>
    <property type="molecule type" value="Genomic_DNA"/>
</dbReference>
<protein>
    <recommendedName>
        <fullName evidence="4">Lipoprotein</fullName>
    </recommendedName>
</protein>
<comment type="caution">
    <text evidence="2">The sequence shown here is derived from an EMBL/GenBank/DDBJ whole genome shotgun (WGS) entry which is preliminary data.</text>
</comment>
<keyword evidence="1" id="KW-0732">Signal</keyword>
<evidence type="ECO:0000313" key="3">
    <source>
        <dbReference type="Proteomes" id="UP001597180"/>
    </source>
</evidence>
<accession>A0ABW3UGS6</accession>
<dbReference type="Proteomes" id="UP001597180">
    <property type="component" value="Unassembled WGS sequence"/>
</dbReference>
<dbReference type="PROSITE" id="PS51257">
    <property type="entry name" value="PROKAR_LIPOPROTEIN"/>
    <property type="match status" value="1"/>
</dbReference>
<gene>
    <name evidence="2" type="ORF">ACFQ4B_06780</name>
</gene>
<reference evidence="3" key="1">
    <citation type="journal article" date="2019" name="Int. J. Syst. Evol. Microbiol.">
        <title>The Global Catalogue of Microorganisms (GCM) 10K type strain sequencing project: providing services to taxonomists for standard genome sequencing and annotation.</title>
        <authorList>
            <consortium name="The Broad Institute Genomics Platform"/>
            <consortium name="The Broad Institute Genome Sequencing Center for Infectious Disease"/>
            <person name="Wu L."/>
            <person name="Ma J."/>
        </authorList>
    </citation>
    <scope>NUCLEOTIDE SEQUENCE [LARGE SCALE GENOMIC DNA]</scope>
    <source>
        <strain evidence="3">CCUG 53270</strain>
    </source>
</reference>
<evidence type="ECO:0000256" key="1">
    <source>
        <dbReference type="SAM" id="SignalP"/>
    </source>
</evidence>
<evidence type="ECO:0000313" key="2">
    <source>
        <dbReference type="EMBL" id="MFD1219815.1"/>
    </source>
</evidence>
<evidence type="ECO:0008006" key="4">
    <source>
        <dbReference type="Google" id="ProtNLM"/>
    </source>
</evidence>
<sequence>MKRLLAMLVALMMAASLMACSAQGGGGSSQVSANASANAKKVLLIRKKEGGGDPFLINHLKKLGYQVMDIVDADFTLEKAKDYGVIYVSESVNSSKIDSKLKSSTVPIVVAKNQVASEAGLVGVQKFGQEEKVRTIHILNEKHPLAAGLKDTVAIYKEDGKISYGLHPGKDAVTIAEYPASGDNKKIMIFGYEKGSKNINNEVVPARQVYFSMPTGEEEKLTDNGWKLFDAAIEWAAANGAK</sequence>
<organism evidence="2 3">
    <name type="scientific">Paenibacillus vulneris</name>
    <dbReference type="NCBI Taxonomy" id="1133364"/>
    <lineage>
        <taxon>Bacteria</taxon>
        <taxon>Bacillati</taxon>
        <taxon>Bacillota</taxon>
        <taxon>Bacilli</taxon>
        <taxon>Bacillales</taxon>
        <taxon>Paenibacillaceae</taxon>
        <taxon>Paenibacillus</taxon>
    </lineage>
</organism>
<keyword evidence="3" id="KW-1185">Reference proteome</keyword>
<feature type="chain" id="PRO_5046518946" description="Lipoprotein" evidence="1">
    <location>
        <begin position="22"/>
        <end position="242"/>
    </location>
</feature>
<dbReference type="RefSeq" id="WP_079909236.1">
    <property type="nucleotide sequence ID" value="NZ_BAABJG010000055.1"/>
</dbReference>